<reference evidence="10 11" key="1">
    <citation type="journal article" date="2013" name="BMC Genomics">
        <title>High quality de novo sequencing and assembly of the Saccharomyces arboricolus genome.</title>
        <authorList>
            <person name="Liti G."/>
            <person name="Nguyen Ba A.N."/>
            <person name="Blythe M."/>
            <person name="Mueller C.A."/>
            <person name="Bergstroem A."/>
            <person name="Cubillos F.A."/>
            <person name="Dafhnis-Calas F."/>
            <person name="Khoshraftar S."/>
            <person name="Malla S."/>
            <person name="Mehta N."/>
            <person name="Siow C.C."/>
            <person name="Warringer J."/>
            <person name="Moses A.M."/>
            <person name="Louis E.J."/>
            <person name="Nieduszynski C.A."/>
        </authorList>
    </citation>
    <scope>NUCLEOTIDE SEQUENCE [LARGE SCALE GENOMIC DNA]</scope>
    <source>
        <strain evidence="11">H-6 / AS 2.3317 / CBS 10644</strain>
    </source>
</reference>
<feature type="compositionally biased region" description="Basic and acidic residues" evidence="8">
    <location>
        <begin position="800"/>
        <end position="817"/>
    </location>
</feature>
<evidence type="ECO:0000256" key="6">
    <source>
        <dbReference type="PROSITE-ProRule" id="PRU00103"/>
    </source>
</evidence>
<evidence type="ECO:0000256" key="8">
    <source>
        <dbReference type="SAM" id="MobiDB-lite"/>
    </source>
</evidence>
<proteinExistence type="inferred from homology"/>
<evidence type="ECO:0000256" key="2">
    <source>
        <dbReference type="ARBA" id="ARBA00022490"/>
    </source>
</evidence>
<accession>J8PKY7</accession>
<dbReference type="FunFam" id="1.25.10.10:FF:000599">
    <property type="entry name" value="Protein STU2"/>
    <property type="match status" value="1"/>
</dbReference>
<dbReference type="GO" id="GO:0030951">
    <property type="term" value="P:establishment or maintenance of microtubule cytoskeleton polarity"/>
    <property type="evidence" value="ECO:0007669"/>
    <property type="project" value="InterPro"/>
</dbReference>
<dbReference type="OrthoDB" id="205662at2759"/>
<dbReference type="InterPro" id="IPR048491">
    <property type="entry name" value="XMAP215_CLASP_TOG"/>
</dbReference>
<feature type="domain" description="TOG" evidence="9">
    <location>
        <begin position="1"/>
        <end position="250"/>
    </location>
</feature>
<dbReference type="GO" id="GO:0007051">
    <property type="term" value="P:spindle organization"/>
    <property type="evidence" value="ECO:0007669"/>
    <property type="project" value="InterPro"/>
</dbReference>
<dbReference type="GO" id="GO:0046785">
    <property type="term" value="P:microtubule polymerization"/>
    <property type="evidence" value="ECO:0007669"/>
    <property type="project" value="InterPro"/>
</dbReference>
<dbReference type="InterPro" id="IPR016024">
    <property type="entry name" value="ARM-type_fold"/>
</dbReference>
<evidence type="ECO:0000256" key="5">
    <source>
        <dbReference type="ARBA" id="ARBA00025722"/>
    </source>
</evidence>
<dbReference type="InterPro" id="IPR034085">
    <property type="entry name" value="TOG"/>
</dbReference>
<dbReference type="GO" id="GO:0051010">
    <property type="term" value="F:microtubule plus-end binding"/>
    <property type="evidence" value="ECO:0007669"/>
    <property type="project" value="InterPro"/>
</dbReference>
<dbReference type="InterPro" id="IPR011989">
    <property type="entry name" value="ARM-like"/>
</dbReference>
<feature type="repeat" description="HEAT" evidence="6">
    <location>
        <begin position="502"/>
        <end position="540"/>
    </location>
</feature>
<dbReference type="PANTHER" id="PTHR12609">
    <property type="entry name" value="MICROTUBULE ASSOCIATED PROTEIN XMAP215"/>
    <property type="match status" value="1"/>
</dbReference>
<dbReference type="HOGENOM" id="CLU_008401_1_1_1"/>
<gene>
    <name evidence="10" type="ORF">SU7_2169</name>
</gene>
<organism evidence="10 11">
    <name type="scientific">Saccharomyces arboricola (strain H-6 / AS 2.3317 / CBS 10644)</name>
    <name type="common">Yeast</name>
    <dbReference type="NCBI Taxonomy" id="1160507"/>
    <lineage>
        <taxon>Eukaryota</taxon>
        <taxon>Fungi</taxon>
        <taxon>Dikarya</taxon>
        <taxon>Ascomycota</taxon>
        <taxon>Saccharomycotina</taxon>
        <taxon>Saccharomycetes</taxon>
        <taxon>Saccharomycetales</taxon>
        <taxon>Saccharomycetaceae</taxon>
        <taxon>Saccharomyces</taxon>
    </lineage>
</organism>
<dbReference type="InterPro" id="IPR048492">
    <property type="entry name" value="Stu2_CTS"/>
</dbReference>
<sequence length="892" mass="101350">MSEEVEVDYTTLPLEERLTYKLWKARLEAYKELNQFFVNAINEGKTDDSIRVYWRDSTLFAQYITDSNVVAQEQAIVALDSLINAFAPLSLKNTHNVSLISAWTPLLVEKGLTSSRATTKTKSMDCILSLCGLDTSITQSVDLIMPFFEKKLPKLIAAAVNCIYELMAAFGFINVSVQTFLPELLKYIPQLAGHADRNVRSQTMNLIVEIYKSTGKNRELLEEMLFKKLKPIQVKDLDKLFSKIGDEPSPSKRLFEWEKRELEKRKQEEEMRKRKSLIPGDGGEYRVDKDGDTLMDMGVDLPQSKQQDAIQIDTFSMLPEETVLDKLPKEFQERITSSKWKDRVEVLEEFWDNVLSQTKKLKSSSQNYSNLLGIYGHIIQKDANIQAVALAAQSVELICDKLKIPGFSKDYVSLVFTPLLDRTKEKKPSVIEAIRKALLTICKYYDPLASNGRNEDMLKDILEHMKHKTPQIRMECTQLFNSSMKEERGAYSTLQRYLKDEVVPIVVHIVNDTQPAIRTVGFECFAILIKIFGMNTFMKTLEHLDNLKRKKIEETVSTLPNFSTGSGGNNSTSEVKKQARPMENKLLLKKSSVLPSKRVASSPLRHDNKTKVSPMGSTGSATKPTMVASNNKSRVLLTSKSLTSPRNVAANSGDKNEKLIEEYKYRLQKLQNDETIWTKERQSLLEKMNNSENYKIEMIKENEMLREQLKEAQSKLNEKNIQLRSKEIDVNKLSDRVMSLENELKNMEIELDRNKKRNETIPQSMGTMGTMGTISSYSIPSSTVSSNYGVKSLSSSMPLKGEEDVRREDVGSERRSSESIGDLPHRVNSLNIRPYRKTGIGMGGASEDLDIDFNDSFASEESYKRAAAVTSTLKARIEKMKAKSRREGTTRT</sequence>
<comment type="subcellular location">
    <subcellularLocation>
        <location evidence="1">Cytoplasm</location>
        <location evidence="1">Cytoskeleton</location>
    </subcellularLocation>
</comment>
<evidence type="ECO:0000256" key="7">
    <source>
        <dbReference type="SAM" id="Coils"/>
    </source>
</evidence>
<dbReference type="AlphaFoldDB" id="J8PKY7"/>
<dbReference type="Pfam" id="PF21041">
    <property type="entry name" value="XMAP215_CLASP_TOG"/>
    <property type="match status" value="1"/>
</dbReference>
<evidence type="ECO:0000256" key="3">
    <source>
        <dbReference type="ARBA" id="ARBA00022737"/>
    </source>
</evidence>
<keyword evidence="3" id="KW-0677">Repeat</keyword>
<evidence type="ECO:0000256" key="4">
    <source>
        <dbReference type="ARBA" id="ARBA00023212"/>
    </source>
</evidence>
<dbReference type="InterPro" id="IPR021133">
    <property type="entry name" value="HEAT_type_2"/>
</dbReference>
<evidence type="ECO:0000256" key="1">
    <source>
        <dbReference type="ARBA" id="ARBA00004245"/>
    </source>
</evidence>
<dbReference type="Proteomes" id="UP000006968">
    <property type="component" value="Chromosome XII"/>
</dbReference>
<feature type="region of interest" description="Disordered" evidence="8">
    <location>
        <begin position="595"/>
        <end position="629"/>
    </location>
</feature>
<keyword evidence="4" id="KW-0206">Cytoskeleton</keyword>
<dbReference type="Gene3D" id="1.25.10.10">
    <property type="entry name" value="Leucine-rich Repeat Variant"/>
    <property type="match status" value="2"/>
</dbReference>
<dbReference type="GO" id="GO:0005856">
    <property type="term" value="C:cytoskeleton"/>
    <property type="evidence" value="ECO:0007669"/>
    <property type="project" value="UniProtKB-SubCell"/>
</dbReference>
<feature type="coiled-coil region" evidence="7">
    <location>
        <begin position="695"/>
        <end position="757"/>
    </location>
</feature>
<dbReference type="SUPFAM" id="SSF48371">
    <property type="entry name" value="ARM repeat"/>
    <property type="match status" value="1"/>
</dbReference>
<evidence type="ECO:0000313" key="10">
    <source>
        <dbReference type="EMBL" id="EJS42780.1"/>
    </source>
</evidence>
<dbReference type="SMART" id="SM01349">
    <property type="entry name" value="TOG"/>
    <property type="match status" value="2"/>
</dbReference>
<dbReference type="Pfam" id="PF21042">
    <property type="entry name" value="Stu2_CTS"/>
    <property type="match status" value="1"/>
</dbReference>
<feature type="region of interest" description="Disordered" evidence="8">
    <location>
        <begin position="793"/>
        <end position="825"/>
    </location>
</feature>
<protein>
    <submittedName>
        <fullName evidence="10">Stu2p</fullName>
    </submittedName>
</protein>
<feature type="compositionally biased region" description="Polar residues" evidence="8">
    <location>
        <begin position="615"/>
        <end position="629"/>
    </location>
</feature>
<keyword evidence="11" id="KW-1185">Reference proteome</keyword>
<comment type="caution">
    <text evidence="10">The sequence shown here is derived from an EMBL/GenBank/DDBJ whole genome shotgun (WGS) entry which is preliminary data.</text>
</comment>
<keyword evidence="2" id="KW-0963">Cytoplasm</keyword>
<dbReference type="GO" id="GO:0061863">
    <property type="term" value="F:microtubule plus end polymerase"/>
    <property type="evidence" value="ECO:0007669"/>
    <property type="project" value="InterPro"/>
</dbReference>
<evidence type="ECO:0000313" key="11">
    <source>
        <dbReference type="Proteomes" id="UP000006968"/>
    </source>
</evidence>
<dbReference type="PROSITE" id="PS50077">
    <property type="entry name" value="HEAT_REPEAT"/>
    <property type="match status" value="1"/>
</dbReference>
<comment type="similarity">
    <text evidence="5">Belongs to the TOG/XMAP215 family.</text>
</comment>
<dbReference type="EMBL" id="ALIE01000139">
    <property type="protein sequence ID" value="EJS42780.1"/>
    <property type="molecule type" value="Genomic_DNA"/>
</dbReference>
<keyword evidence="7" id="KW-0175">Coiled coil</keyword>
<feature type="domain" description="TOG" evidence="9">
    <location>
        <begin position="316"/>
        <end position="565"/>
    </location>
</feature>
<name>J8PKY7_SACAR</name>
<dbReference type="InterPro" id="IPR045110">
    <property type="entry name" value="XMAP215"/>
</dbReference>
<evidence type="ECO:0000259" key="9">
    <source>
        <dbReference type="SMART" id="SM01349"/>
    </source>
</evidence>